<name>A0A5E4XM26_9BURK</name>
<dbReference type="Pfam" id="PF14022">
    <property type="entry name" value="DUF4238"/>
    <property type="match status" value="1"/>
</dbReference>
<dbReference type="Proteomes" id="UP000337189">
    <property type="component" value="Unassembled WGS sequence"/>
</dbReference>
<dbReference type="InterPro" id="IPR025332">
    <property type="entry name" value="DUF4238"/>
</dbReference>
<organism evidence="1 2">
    <name type="scientific">Pandoraea communis</name>
    <dbReference type="NCBI Taxonomy" id="2508297"/>
    <lineage>
        <taxon>Bacteria</taxon>
        <taxon>Pseudomonadati</taxon>
        <taxon>Pseudomonadota</taxon>
        <taxon>Betaproteobacteria</taxon>
        <taxon>Burkholderiales</taxon>
        <taxon>Burkholderiaceae</taxon>
        <taxon>Pandoraea</taxon>
    </lineage>
</organism>
<evidence type="ECO:0000313" key="1">
    <source>
        <dbReference type="EMBL" id="VVE37579.1"/>
    </source>
</evidence>
<protein>
    <recommendedName>
        <fullName evidence="3">DUF4238 domain-containing protein</fullName>
    </recommendedName>
</protein>
<dbReference type="OrthoDB" id="1551443at2"/>
<sequence length="815" mass="91265">MKTRVNHYVPQWYQGGFLAPGASRFVVLDKHPETRTLPDGRVVNTQSSIQSWGPKRCFHETDLYTTIFGEDINDEIERLLFGPIDAKGADAVSAFARGDPAEMHEAFQDFFAYMDAQKLRTPKGLDWIKASYPKLSHVELMREMQSLRTMYCQMWAESVREIVTADESDIKFLLTDNPVTTYNPALGSGSPACAYPNSARVELAGTQTIFPLNANTCLILTHVEYAKNPDATNPIAKRTNARFRGNGYVHSYAHIRTRALAREEVAAINVVLKEGAKRYLAAAEKGWLYPEQVFAGPWDSIKNILLPKDHLWEFGGEMFIKFNDGHVHYQDAYGRTSGAHEYLHRKEIRTDLAPEDPCGCGSGRVFAQCCQDIPAEQRPSWEVFGIRERNLMFCRAMEHILELDADKTWDDVRATISDEQVQEIHQVVADLWPIDTNLSELLPRPRADTFRAVYMGVLEARSANSTVVGMLGFFDEIVIANPFPNPAILQPEFSPTKSPGLHKVNTVENVLLMLALWPFIAHGIVHVVPDIGDYDVEFARASMKAAEERTKGPDEVVAREDLRRMWSMKYKTLVALNRMPEGALAAHFRTERRGASREEIEALVTAAKEMIANDPYAVLVPCADNKRGSFLVQKGFALESGMFFAALTGSVLFTDYHSLWQHAHRHATEHLGQTATDLRQIIQACQAIELPVDVNAELIFEARETGKSESLRAVMRDIISATRENFASVSVLELAGRLDRARETTNAQLAAMPGDVVARIQASFPLGGFHRAAIWRHLLTFGQAQNIAPIPAAFLVKFYAKPKTTGTGNTMLRQN</sequence>
<reference evidence="1 2" key="1">
    <citation type="submission" date="2019-08" db="EMBL/GenBank/DDBJ databases">
        <authorList>
            <person name="Peeters C."/>
        </authorList>
    </citation>
    <scope>NUCLEOTIDE SEQUENCE [LARGE SCALE GENOMIC DNA]</scope>
    <source>
        <strain evidence="1 2">LMG 31110</strain>
    </source>
</reference>
<gene>
    <name evidence="1" type="ORF">PCO31110_04019</name>
</gene>
<dbReference type="RefSeq" id="WP_150691254.1">
    <property type="nucleotide sequence ID" value="NZ_CABPSJ010000006.1"/>
</dbReference>
<evidence type="ECO:0008006" key="3">
    <source>
        <dbReference type="Google" id="ProtNLM"/>
    </source>
</evidence>
<dbReference type="EMBL" id="CABPSJ010000006">
    <property type="protein sequence ID" value="VVE37579.1"/>
    <property type="molecule type" value="Genomic_DNA"/>
</dbReference>
<proteinExistence type="predicted"/>
<evidence type="ECO:0000313" key="2">
    <source>
        <dbReference type="Proteomes" id="UP000337189"/>
    </source>
</evidence>
<accession>A0A5E4XM26</accession>
<dbReference type="AlphaFoldDB" id="A0A5E4XM26"/>